<name>A0ABT9SXZ7_9GAMM</name>
<dbReference type="EMBL" id="JAUSSK010000003">
    <property type="protein sequence ID" value="MDQ0009875.1"/>
    <property type="molecule type" value="Genomic_DNA"/>
</dbReference>
<dbReference type="RefSeq" id="WP_306849623.1">
    <property type="nucleotide sequence ID" value="NZ_JAUSSK010000003.1"/>
</dbReference>
<accession>A0ABT9SXZ7</accession>
<comment type="caution">
    <text evidence="1">The sequence shown here is derived from an EMBL/GenBank/DDBJ whole genome shotgun (WGS) entry which is preliminary data.</text>
</comment>
<organism evidence="1 2">
    <name type="scientific">Luteibacter jiangsuensis</name>
    <dbReference type="NCBI Taxonomy" id="637577"/>
    <lineage>
        <taxon>Bacteria</taxon>
        <taxon>Pseudomonadati</taxon>
        <taxon>Pseudomonadota</taxon>
        <taxon>Gammaproteobacteria</taxon>
        <taxon>Lysobacterales</taxon>
        <taxon>Rhodanobacteraceae</taxon>
        <taxon>Luteibacter</taxon>
    </lineage>
</organism>
<sequence>MRLKELLSGAGIGAIDRFGTLLLDYESLLRALDVLLERNALGVEGFHMRDTDLVPDIDMIVDTSAANSALQSIEMIRDIVIQHHDGKRIYELVCETTTSP</sequence>
<protein>
    <submittedName>
        <fullName evidence="1">Uncharacterized protein</fullName>
    </submittedName>
</protein>
<gene>
    <name evidence="1" type="ORF">J2T07_002065</name>
</gene>
<dbReference type="Proteomes" id="UP001237737">
    <property type="component" value="Unassembled WGS sequence"/>
</dbReference>
<evidence type="ECO:0000313" key="1">
    <source>
        <dbReference type="EMBL" id="MDQ0009875.1"/>
    </source>
</evidence>
<proteinExistence type="predicted"/>
<evidence type="ECO:0000313" key="2">
    <source>
        <dbReference type="Proteomes" id="UP001237737"/>
    </source>
</evidence>
<keyword evidence="2" id="KW-1185">Reference proteome</keyword>
<reference evidence="1 2" key="1">
    <citation type="submission" date="2023-07" db="EMBL/GenBank/DDBJ databases">
        <title>Sorghum-associated microbial communities from plants grown in Nebraska, USA.</title>
        <authorList>
            <person name="Schachtman D."/>
        </authorList>
    </citation>
    <scope>NUCLEOTIDE SEQUENCE [LARGE SCALE GENOMIC DNA]</scope>
    <source>
        <strain evidence="1 2">CC60</strain>
    </source>
</reference>